<organism evidence="1 2">
    <name type="scientific">Colletotrichum cuscutae</name>
    <dbReference type="NCBI Taxonomy" id="1209917"/>
    <lineage>
        <taxon>Eukaryota</taxon>
        <taxon>Fungi</taxon>
        <taxon>Dikarya</taxon>
        <taxon>Ascomycota</taxon>
        <taxon>Pezizomycotina</taxon>
        <taxon>Sordariomycetes</taxon>
        <taxon>Hypocreomycetidae</taxon>
        <taxon>Glomerellales</taxon>
        <taxon>Glomerellaceae</taxon>
        <taxon>Colletotrichum</taxon>
        <taxon>Colletotrichum acutatum species complex</taxon>
    </lineage>
</organism>
<sequence>MESQVCPPNDIDKHTEVGIYHVKSGTKIPPIPDMEARHEFIHDLVNGGEDFMMRAKEVHSSVIRHTYVNQELQNFPPYLSRATRFPNTISCFTHYNPNLGELQPKIPEKFNEMDRQSSLERLPPELLMEICKSLDNVCSTDSRHFGKPLKTFARYWNSCALSAISISDQQRGTQLEKTDTIYIDDPAEFSPGCAYYLSYRRTTVHESSRNLDLELVSLAPTLRMLRYSNSTLQFAIILAQLSMRSHCLSSTHIVGNWAYLRTNGRPGSLPHLRIHPKNGALVFYKLFVKSRQTSPI</sequence>
<gene>
    <name evidence="1" type="ORF">CCUS01_01441</name>
</gene>
<comment type="caution">
    <text evidence="1">The sequence shown here is derived from an EMBL/GenBank/DDBJ whole genome shotgun (WGS) entry which is preliminary data.</text>
</comment>
<evidence type="ECO:0000313" key="1">
    <source>
        <dbReference type="EMBL" id="KAK1461851.1"/>
    </source>
</evidence>
<evidence type="ECO:0008006" key="3">
    <source>
        <dbReference type="Google" id="ProtNLM"/>
    </source>
</evidence>
<dbReference type="AlphaFoldDB" id="A0AAI9UQR6"/>
<dbReference type="EMBL" id="MPDP01000271">
    <property type="protein sequence ID" value="KAK1461851.1"/>
    <property type="molecule type" value="Genomic_DNA"/>
</dbReference>
<reference evidence="1" key="1">
    <citation type="submission" date="2016-11" db="EMBL/GenBank/DDBJ databases">
        <title>The genome sequence of Colletotrichum cuscutae.</title>
        <authorList>
            <person name="Baroncelli R."/>
        </authorList>
    </citation>
    <scope>NUCLEOTIDE SEQUENCE</scope>
    <source>
        <strain evidence="1">IMI 304802</strain>
    </source>
</reference>
<dbReference type="Proteomes" id="UP001239213">
    <property type="component" value="Unassembled WGS sequence"/>
</dbReference>
<proteinExistence type="predicted"/>
<evidence type="ECO:0000313" key="2">
    <source>
        <dbReference type="Proteomes" id="UP001239213"/>
    </source>
</evidence>
<accession>A0AAI9UQR6</accession>
<name>A0AAI9UQR6_9PEZI</name>
<protein>
    <recommendedName>
        <fullName evidence="3">F-box domain-containing protein</fullName>
    </recommendedName>
</protein>
<keyword evidence="2" id="KW-1185">Reference proteome</keyword>